<dbReference type="Proteomes" id="UP000705379">
    <property type="component" value="Unassembled WGS sequence"/>
</dbReference>
<comment type="caution">
    <text evidence="2">The sequence shown here is derived from an EMBL/GenBank/DDBJ whole genome shotgun (WGS) entry which is preliminary data.</text>
</comment>
<evidence type="ECO:0000313" key="2">
    <source>
        <dbReference type="EMBL" id="MBS8260660.1"/>
    </source>
</evidence>
<reference evidence="2" key="2">
    <citation type="journal article" date="2021" name="Microorganisms">
        <title>Bacterial Dimethylsulfoniopropionate Biosynthesis in the East China Sea.</title>
        <authorList>
            <person name="Liu J."/>
            <person name="Zhang Y."/>
            <person name="Liu J."/>
            <person name="Zhong H."/>
            <person name="Williams B.T."/>
            <person name="Zheng Y."/>
            <person name="Curson A.R.J."/>
            <person name="Sun C."/>
            <person name="Sun H."/>
            <person name="Song D."/>
            <person name="Wagner Mackenzie B."/>
            <person name="Bermejo Martinez A."/>
            <person name="Todd J.D."/>
            <person name="Zhang X.H."/>
        </authorList>
    </citation>
    <scope>NUCLEOTIDE SEQUENCE</scope>
    <source>
        <strain evidence="2">AESS21</strain>
    </source>
</reference>
<dbReference type="RefSeq" id="WP_213216158.1">
    <property type="nucleotide sequence ID" value="NZ_QTKU01000002.1"/>
</dbReference>
<dbReference type="AlphaFoldDB" id="A0A944CDU8"/>
<gene>
    <name evidence="2" type="ORF">DYI23_10560</name>
</gene>
<evidence type="ECO:0000256" key="1">
    <source>
        <dbReference type="SAM" id="Coils"/>
    </source>
</evidence>
<protein>
    <submittedName>
        <fullName evidence="2">Uncharacterized protein</fullName>
    </submittedName>
</protein>
<feature type="coiled-coil region" evidence="1">
    <location>
        <begin position="7"/>
        <end position="61"/>
    </location>
</feature>
<sequence>MAMTEELKACKEERRRLKAEILRLEAAPRSPAQKLRLLVCKRDLQDLMRRMRQQQKAAGEKMSRSTTATQVIGAYSRTVDTLKKQGR</sequence>
<accession>A0A944CDU8</accession>
<organism evidence="2 3">
    <name type="scientific">Roseibium polysiphoniae</name>
    <dbReference type="NCBI Taxonomy" id="2571221"/>
    <lineage>
        <taxon>Bacteria</taxon>
        <taxon>Pseudomonadati</taxon>
        <taxon>Pseudomonadota</taxon>
        <taxon>Alphaproteobacteria</taxon>
        <taxon>Hyphomicrobiales</taxon>
        <taxon>Stappiaceae</taxon>
        <taxon>Roseibium</taxon>
    </lineage>
</organism>
<name>A0A944CDU8_9HYPH</name>
<dbReference type="EMBL" id="QTKU01000002">
    <property type="protein sequence ID" value="MBS8260660.1"/>
    <property type="molecule type" value="Genomic_DNA"/>
</dbReference>
<reference evidence="2" key="1">
    <citation type="submission" date="2018-08" db="EMBL/GenBank/DDBJ databases">
        <authorList>
            <person name="Jin W."/>
            <person name="Wang H."/>
            <person name="Yang Y."/>
            <person name="Li M."/>
            <person name="Liu J."/>
        </authorList>
    </citation>
    <scope>NUCLEOTIDE SEQUENCE</scope>
    <source>
        <strain evidence="2">AESS21</strain>
    </source>
</reference>
<proteinExistence type="predicted"/>
<keyword evidence="1" id="KW-0175">Coiled coil</keyword>
<evidence type="ECO:0000313" key="3">
    <source>
        <dbReference type="Proteomes" id="UP000705379"/>
    </source>
</evidence>